<dbReference type="PANTHER" id="PTHR12461:SF101">
    <property type="entry name" value="TRNA WYBUTOSINE-SYNTHESIZING PROTEIN 4"/>
    <property type="match status" value="1"/>
</dbReference>
<keyword evidence="4" id="KW-1185">Reference proteome</keyword>
<evidence type="ECO:0000259" key="2">
    <source>
        <dbReference type="PROSITE" id="PS51184"/>
    </source>
</evidence>
<dbReference type="GeneID" id="54416036"/>
<dbReference type="InterPro" id="IPR003347">
    <property type="entry name" value="JmjC_dom"/>
</dbReference>
<proteinExistence type="predicted"/>
<dbReference type="PANTHER" id="PTHR12461">
    <property type="entry name" value="HYPOXIA-INDUCIBLE FACTOR 1 ALPHA INHIBITOR-RELATED"/>
    <property type="match status" value="1"/>
</dbReference>
<feature type="domain" description="JmjC" evidence="2">
    <location>
        <begin position="267"/>
        <end position="442"/>
    </location>
</feature>
<gene>
    <name evidence="3 5" type="ORF">P152DRAFT_368707</name>
</gene>
<feature type="region of interest" description="Disordered" evidence="1">
    <location>
        <begin position="114"/>
        <end position="164"/>
    </location>
</feature>
<dbReference type="FunFam" id="2.60.120.650:FF:000046">
    <property type="entry name" value="JmjC domain-containing protein D"/>
    <property type="match status" value="1"/>
</dbReference>
<feature type="non-terminal residue" evidence="3">
    <location>
        <position position="442"/>
    </location>
</feature>
<reference evidence="5" key="3">
    <citation type="submission" date="2025-04" db="UniProtKB">
        <authorList>
            <consortium name="RefSeq"/>
        </authorList>
    </citation>
    <scope>IDENTIFICATION</scope>
    <source>
        <strain evidence="5">CBS 781.70</strain>
    </source>
</reference>
<dbReference type="RefSeq" id="XP_033530340.1">
    <property type="nucleotide sequence ID" value="XM_033675466.1"/>
</dbReference>
<protein>
    <submittedName>
        <fullName evidence="3 5">Clavaminate synthase-like protein</fullName>
    </submittedName>
</protein>
<reference evidence="3 5" key="1">
    <citation type="submission" date="2020-01" db="EMBL/GenBank/DDBJ databases">
        <authorList>
            <consortium name="DOE Joint Genome Institute"/>
            <person name="Haridas S."/>
            <person name="Albert R."/>
            <person name="Binder M."/>
            <person name="Bloem J."/>
            <person name="Labutti K."/>
            <person name="Salamov A."/>
            <person name="Andreopoulos B."/>
            <person name="Baker S.E."/>
            <person name="Barry K."/>
            <person name="Bills G."/>
            <person name="Bluhm B.H."/>
            <person name="Cannon C."/>
            <person name="Castanera R."/>
            <person name="Culley D.E."/>
            <person name="Daum C."/>
            <person name="Ezra D."/>
            <person name="Gonzalez J.B."/>
            <person name="Henrissat B."/>
            <person name="Kuo A."/>
            <person name="Liang C."/>
            <person name="Lipzen A."/>
            <person name="Lutzoni F."/>
            <person name="Magnuson J."/>
            <person name="Mondo S."/>
            <person name="Nolan M."/>
            <person name="Ohm R."/>
            <person name="Pangilinan J."/>
            <person name="Park H.-J."/>
            <person name="Ramirez L."/>
            <person name="Alfaro M."/>
            <person name="Sun H."/>
            <person name="Tritt A."/>
            <person name="Yoshinaga Y."/>
            <person name="Zwiers L.-H."/>
            <person name="Turgeon B.G."/>
            <person name="Goodwin S.B."/>
            <person name="Spatafora J.W."/>
            <person name="Crous P.W."/>
            <person name="Grigoriev I.V."/>
        </authorList>
    </citation>
    <scope>NUCLEOTIDE SEQUENCE</scope>
    <source>
        <strain evidence="3 5">CBS 781.70</strain>
    </source>
</reference>
<dbReference type="Proteomes" id="UP000504638">
    <property type="component" value="Unplaced"/>
</dbReference>
<dbReference type="AlphaFoldDB" id="A0A6G1FSQ2"/>
<dbReference type="SUPFAM" id="SSF51197">
    <property type="entry name" value="Clavaminate synthase-like"/>
    <property type="match status" value="1"/>
</dbReference>
<feature type="non-terminal residue" evidence="3">
    <location>
        <position position="1"/>
    </location>
</feature>
<accession>A0A6G1FSQ2</accession>
<evidence type="ECO:0000256" key="1">
    <source>
        <dbReference type="SAM" id="MobiDB-lite"/>
    </source>
</evidence>
<dbReference type="Pfam" id="PF13621">
    <property type="entry name" value="Cupin_8"/>
    <property type="match status" value="1"/>
</dbReference>
<reference evidence="5" key="2">
    <citation type="submission" date="2020-04" db="EMBL/GenBank/DDBJ databases">
        <authorList>
            <consortium name="NCBI Genome Project"/>
        </authorList>
    </citation>
    <scope>NUCLEOTIDE SEQUENCE</scope>
    <source>
        <strain evidence="5">CBS 781.70</strain>
    </source>
</reference>
<dbReference type="Gene3D" id="2.60.120.650">
    <property type="entry name" value="Cupin"/>
    <property type="match status" value="1"/>
</dbReference>
<name>A0A6G1FSQ2_9PEZI</name>
<dbReference type="EMBL" id="ML975180">
    <property type="protein sequence ID" value="KAF1808709.1"/>
    <property type="molecule type" value="Genomic_DNA"/>
</dbReference>
<dbReference type="OrthoDB" id="47172at2759"/>
<dbReference type="PROSITE" id="PS51184">
    <property type="entry name" value="JMJC"/>
    <property type="match status" value="1"/>
</dbReference>
<sequence>SPSDTIQVCGPAVLSALPIAPEAVTRLAHAKLHAFRFDQVPEGWRRAYVEGLLWEVKKLVGNAIKNGESGAEVEGWLNEIITKLDRGRIIAGACGREELVRGVMERLEASFAMDGARSNEPSDHAAKRRKLTSPSSSLQPLNSSPNPPLSFSPTQIPGPPIHKPIPHSIDMDFMSFQSHLDRHGSPLIISNHISHWPAFSDPNRRWGDPRYWWKRTIGGRRLVPVEIGKSYTEEGWGQKLVPFGEFMGRLMGEAGMQGVGEDEAQVWYLAQHDLLNQIPALRNDIAVPDFCYCTPPSPPHYRQEPPSDPMLNMWLGPANTISPLHTDPHHNILCQVVGSKYVRLYSPGHSQALYPRGLGEDGVNMDNTSRVDLDEFIELFERQNEDTADEARREFRGKYPGFPGTPYVEGIIEEGDCLYIPQGWWHYVQSLSVSASVSFWWD</sequence>
<evidence type="ECO:0000313" key="4">
    <source>
        <dbReference type="Proteomes" id="UP000504638"/>
    </source>
</evidence>
<dbReference type="InterPro" id="IPR041667">
    <property type="entry name" value="Cupin_8"/>
</dbReference>
<evidence type="ECO:0000313" key="3">
    <source>
        <dbReference type="EMBL" id="KAF1808709.1"/>
    </source>
</evidence>
<dbReference type="SMART" id="SM00558">
    <property type="entry name" value="JmjC"/>
    <property type="match status" value="1"/>
</dbReference>
<evidence type="ECO:0000313" key="5">
    <source>
        <dbReference type="RefSeq" id="XP_033530340.1"/>
    </source>
</evidence>
<feature type="compositionally biased region" description="Pro residues" evidence="1">
    <location>
        <begin position="145"/>
        <end position="163"/>
    </location>
</feature>
<organism evidence="3">
    <name type="scientific">Eremomyces bilateralis CBS 781.70</name>
    <dbReference type="NCBI Taxonomy" id="1392243"/>
    <lineage>
        <taxon>Eukaryota</taxon>
        <taxon>Fungi</taxon>
        <taxon>Dikarya</taxon>
        <taxon>Ascomycota</taxon>
        <taxon>Pezizomycotina</taxon>
        <taxon>Dothideomycetes</taxon>
        <taxon>Dothideomycetes incertae sedis</taxon>
        <taxon>Eremomycetales</taxon>
        <taxon>Eremomycetaceae</taxon>
        <taxon>Eremomyces</taxon>
    </lineage>
</organism>
<feature type="compositionally biased region" description="Low complexity" evidence="1">
    <location>
        <begin position="133"/>
        <end position="144"/>
    </location>
</feature>